<dbReference type="RefSeq" id="WP_131610853.1">
    <property type="nucleotide sequence ID" value="NZ_SJSM01000015.1"/>
</dbReference>
<dbReference type="SMART" id="SM00530">
    <property type="entry name" value="HTH_XRE"/>
    <property type="match status" value="1"/>
</dbReference>
<accession>A0A4R0MVD8</accession>
<dbReference type="GO" id="GO:0003700">
    <property type="term" value="F:DNA-binding transcription factor activity"/>
    <property type="evidence" value="ECO:0007669"/>
    <property type="project" value="TreeGrafter"/>
</dbReference>
<feature type="domain" description="HTH cro/C1-type" evidence="2">
    <location>
        <begin position="17"/>
        <end position="71"/>
    </location>
</feature>
<name>A0A4R0MVD8_9SPHI</name>
<dbReference type="InterPro" id="IPR010982">
    <property type="entry name" value="Lambda_DNA-bd_dom_sf"/>
</dbReference>
<sequence>MNTSDLELLKGKLGERIKGLREKRELSIRQFALLADIEHPQLINIEKGRVDLKLSTLNKIAKAFDMDLMALFDFSGLNTEK</sequence>
<protein>
    <submittedName>
        <fullName evidence="3">XRE family transcriptional regulator</fullName>
    </submittedName>
</protein>
<keyword evidence="4" id="KW-1185">Reference proteome</keyword>
<gene>
    <name evidence="3" type="ORF">EZ444_19640</name>
</gene>
<dbReference type="AlphaFoldDB" id="A0A4R0MVD8"/>
<organism evidence="3 4">
    <name type="scientific">Pedobacter hiemivivus</name>
    <dbReference type="NCBI Taxonomy" id="2530454"/>
    <lineage>
        <taxon>Bacteria</taxon>
        <taxon>Pseudomonadati</taxon>
        <taxon>Bacteroidota</taxon>
        <taxon>Sphingobacteriia</taxon>
        <taxon>Sphingobacteriales</taxon>
        <taxon>Sphingobacteriaceae</taxon>
        <taxon>Pedobacter</taxon>
    </lineage>
</organism>
<evidence type="ECO:0000313" key="4">
    <source>
        <dbReference type="Proteomes" id="UP000291117"/>
    </source>
</evidence>
<dbReference type="GO" id="GO:0005829">
    <property type="term" value="C:cytosol"/>
    <property type="evidence" value="ECO:0007669"/>
    <property type="project" value="TreeGrafter"/>
</dbReference>
<comment type="caution">
    <text evidence="3">The sequence shown here is derived from an EMBL/GenBank/DDBJ whole genome shotgun (WGS) entry which is preliminary data.</text>
</comment>
<keyword evidence="1" id="KW-0238">DNA-binding</keyword>
<evidence type="ECO:0000259" key="2">
    <source>
        <dbReference type="PROSITE" id="PS50943"/>
    </source>
</evidence>
<dbReference type="PANTHER" id="PTHR46797:SF1">
    <property type="entry name" value="METHYLPHOSPHONATE SYNTHASE"/>
    <property type="match status" value="1"/>
</dbReference>
<proteinExistence type="predicted"/>
<dbReference type="CDD" id="cd00093">
    <property type="entry name" value="HTH_XRE"/>
    <property type="match status" value="1"/>
</dbReference>
<dbReference type="Gene3D" id="1.10.260.40">
    <property type="entry name" value="lambda repressor-like DNA-binding domains"/>
    <property type="match status" value="1"/>
</dbReference>
<dbReference type="PANTHER" id="PTHR46797">
    <property type="entry name" value="HTH-TYPE TRANSCRIPTIONAL REGULATOR"/>
    <property type="match status" value="1"/>
</dbReference>
<dbReference type="PROSITE" id="PS50943">
    <property type="entry name" value="HTH_CROC1"/>
    <property type="match status" value="1"/>
</dbReference>
<evidence type="ECO:0000313" key="3">
    <source>
        <dbReference type="EMBL" id="TCC91115.1"/>
    </source>
</evidence>
<dbReference type="EMBL" id="SJSM01000015">
    <property type="protein sequence ID" value="TCC91115.1"/>
    <property type="molecule type" value="Genomic_DNA"/>
</dbReference>
<reference evidence="3 4" key="1">
    <citation type="submission" date="2019-02" db="EMBL/GenBank/DDBJ databases">
        <title>Pedobacter sp. RP-3-8 sp. nov., isolated from Arctic soil.</title>
        <authorList>
            <person name="Dahal R.H."/>
        </authorList>
    </citation>
    <scope>NUCLEOTIDE SEQUENCE [LARGE SCALE GENOMIC DNA]</scope>
    <source>
        <strain evidence="3 4">RP-3-8</strain>
    </source>
</reference>
<dbReference type="GO" id="GO:0003677">
    <property type="term" value="F:DNA binding"/>
    <property type="evidence" value="ECO:0007669"/>
    <property type="project" value="UniProtKB-KW"/>
</dbReference>
<dbReference type="Proteomes" id="UP000291117">
    <property type="component" value="Unassembled WGS sequence"/>
</dbReference>
<dbReference type="Pfam" id="PF12844">
    <property type="entry name" value="HTH_19"/>
    <property type="match status" value="1"/>
</dbReference>
<dbReference type="InterPro" id="IPR050807">
    <property type="entry name" value="TransReg_Diox_bact_type"/>
</dbReference>
<dbReference type="InterPro" id="IPR001387">
    <property type="entry name" value="Cro/C1-type_HTH"/>
</dbReference>
<dbReference type="OrthoDB" id="680346at2"/>
<evidence type="ECO:0000256" key="1">
    <source>
        <dbReference type="ARBA" id="ARBA00023125"/>
    </source>
</evidence>
<dbReference type="SUPFAM" id="SSF47413">
    <property type="entry name" value="lambda repressor-like DNA-binding domains"/>
    <property type="match status" value="1"/>
</dbReference>